<accession>A0A6P2WJQ2</accession>
<reference evidence="1 2" key="1">
    <citation type="submission" date="2019-09" db="EMBL/GenBank/DDBJ databases">
        <authorList>
            <person name="Depoorter E."/>
        </authorList>
    </citation>
    <scope>NUCLEOTIDE SEQUENCE [LARGE SCALE GENOMIC DNA]</scope>
    <source>
        <strain evidence="1">R-71171</strain>
    </source>
</reference>
<proteinExistence type="predicted"/>
<dbReference type="Proteomes" id="UP000494182">
    <property type="component" value="Unassembled WGS sequence"/>
</dbReference>
<dbReference type="InterPro" id="IPR029058">
    <property type="entry name" value="AB_hydrolase_fold"/>
</dbReference>
<gene>
    <name evidence="1" type="ORF">BCO71171_01383</name>
</gene>
<evidence type="ECO:0000313" key="1">
    <source>
        <dbReference type="EMBL" id="VWC94517.1"/>
    </source>
</evidence>
<dbReference type="Gene3D" id="3.40.50.1820">
    <property type="entry name" value="alpha/beta hydrolase"/>
    <property type="match status" value="1"/>
</dbReference>
<dbReference type="SUPFAM" id="SSF53474">
    <property type="entry name" value="alpha/beta-Hydrolases"/>
    <property type="match status" value="1"/>
</dbReference>
<dbReference type="PANTHER" id="PTHR35560:SF3">
    <property type="entry name" value="PEPTIDASE S9 PROLYL OLIGOPEPTIDASE CATALYTIC DOMAIN-CONTAINING PROTEIN"/>
    <property type="match status" value="1"/>
</dbReference>
<sequence length="454" mass="47712">MTLTIRFQVSAIDSPAAGGAGDGCREWAGGANAAQNRPTDALPVTVRQRATDSATIAVKVISATRSVAMSLISVAFASIRRSRVLPAARTLAFAISVAAALGVLGGAHPAEAATPTQRERLEAPVKAVADQRLTVDTPQGNAMLPVYADHPVDKAAPDITRVFIVIHGTLRNADAYYASGLKVVEKAGAVGQGTMVVAPQFLTRADTRAFSLPAPTLAWTQEGWKGGEPARQPAPISSFTALDALLAHFADRGLYPALSTVVVIGHSAGAQLLQRYAVAGHEGDALARAGIAVRYVVANPSSYLYFDDERPDGQPIAGGTCPSATEWKYGLKSAPPYVASQDVRDLETRYAARHVVYLLGQADTNPYTHFIDRSCAAMAQGPYRLARGLAYFDYLKKRHPDDLAQQVVEVPGVGHDGLGMFTSACGLAVLFGQALPQSCPVVAGTAPDMRAAGQ</sequence>
<evidence type="ECO:0000313" key="2">
    <source>
        <dbReference type="Proteomes" id="UP000494182"/>
    </source>
</evidence>
<name>A0A6P2WJQ2_9BURK</name>
<dbReference type="AlphaFoldDB" id="A0A6P2WJQ2"/>
<dbReference type="EMBL" id="CABVQT010000003">
    <property type="protein sequence ID" value="VWC94517.1"/>
    <property type="molecule type" value="Genomic_DNA"/>
</dbReference>
<protein>
    <submittedName>
        <fullName evidence="1">Uncharacterized protein</fullName>
    </submittedName>
</protein>
<organism evidence="1 2">
    <name type="scientific">Burkholderia contaminans</name>
    <dbReference type="NCBI Taxonomy" id="488447"/>
    <lineage>
        <taxon>Bacteria</taxon>
        <taxon>Pseudomonadati</taxon>
        <taxon>Pseudomonadota</taxon>
        <taxon>Betaproteobacteria</taxon>
        <taxon>Burkholderiales</taxon>
        <taxon>Burkholderiaceae</taxon>
        <taxon>Burkholderia</taxon>
        <taxon>Burkholderia cepacia complex</taxon>
    </lineage>
</organism>
<dbReference type="PANTHER" id="PTHR35560">
    <property type="entry name" value="BLL0132 PROTEIN"/>
    <property type="match status" value="1"/>
</dbReference>